<keyword evidence="7" id="KW-1185">Reference proteome</keyword>
<keyword evidence="4" id="KW-0145">Chemotaxis</keyword>
<evidence type="ECO:0000256" key="3">
    <source>
        <dbReference type="ARBA" id="ARBA00022490"/>
    </source>
</evidence>
<name>A0A841RBX3_9SPIO</name>
<dbReference type="SMART" id="SM00260">
    <property type="entry name" value="CheW"/>
    <property type="match status" value="1"/>
</dbReference>
<feature type="domain" description="CheW-like" evidence="5">
    <location>
        <begin position="23"/>
        <end position="164"/>
    </location>
</feature>
<dbReference type="Gene3D" id="2.40.50.180">
    <property type="entry name" value="CheA-289, Domain 4"/>
    <property type="match status" value="1"/>
</dbReference>
<evidence type="ECO:0000313" key="6">
    <source>
        <dbReference type="EMBL" id="MBB6481475.1"/>
    </source>
</evidence>
<proteinExistence type="predicted"/>
<protein>
    <recommendedName>
        <fullName evidence="2">Chemotaxis protein CheW</fullName>
    </recommendedName>
</protein>
<dbReference type="EMBL" id="JACHGJ010000006">
    <property type="protein sequence ID" value="MBB6481475.1"/>
    <property type="molecule type" value="Genomic_DNA"/>
</dbReference>
<keyword evidence="3" id="KW-0963">Cytoplasm</keyword>
<gene>
    <name evidence="6" type="ORF">HNR50_003155</name>
</gene>
<comment type="caution">
    <text evidence="6">The sequence shown here is derived from an EMBL/GenBank/DDBJ whole genome shotgun (WGS) entry which is preliminary data.</text>
</comment>
<dbReference type="FunFam" id="2.40.50.180:FF:000002">
    <property type="entry name" value="Chemotaxis protein CheW"/>
    <property type="match status" value="1"/>
</dbReference>
<dbReference type="AlphaFoldDB" id="A0A841RBX3"/>
<dbReference type="GO" id="GO:0005829">
    <property type="term" value="C:cytosol"/>
    <property type="evidence" value="ECO:0007669"/>
    <property type="project" value="TreeGrafter"/>
</dbReference>
<dbReference type="PROSITE" id="PS50851">
    <property type="entry name" value="CHEW"/>
    <property type="match status" value="1"/>
</dbReference>
<dbReference type="Proteomes" id="UP000587760">
    <property type="component" value="Unassembled WGS sequence"/>
</dbReference>
<evidence type="ECO:0000259" key="5">
    <source>
        <dbReference type="PROSITE" id="PS50851"/>
    </source>
</evidence>
<dbReference type="Gene3D" id="2.30.30.40">
    <property type="entry name" value="SH3 Domains"/>
    <property type="match status" value="1"/>
</dbReference>
<dbReference type="PANTHER" id="PTHR22617">
    <property type="entry name" value="CHEMOTAXIS SENSOR HISTIDINE KINASE-RELATED"/>
    <property type="match status" value="1"/>
</dbReference>
<dbReference type="SUPFAM" id="SSF50341">
    <property type="entry name" value="CheW-like"/>
    <property type="match status" value="1"/>
</dbReference>
<evidence type="ECO:0000256" key="4">
    <source>
        <dbReference type="ARBA" id="ARBA00022500"/>
    </source>
</evidence>
<dbReference type="Pfam" id="PF01584">
    <property type="entry name" value="CheW"/>
    <property type="match status" value="1"/>
</dbReference>
<dbReference type="InterPro" id="IPR002545">
    <property type="entry name" value="CheW-lke_dom"/>
</dbReference>
<sequence>MEAVKQSEDDIFLVDDDDDLQNQNKYLLFNLGNEVFGLKISSIIQIVEMQKVTEVPDMPPYIKGVINQRGKVIPLMDLRLRFGMPEREYDDRNCIIIVSIHDTFIGFIVDTVAEVHDIEDKDIDPSPGFKKSNLKEKYISGLGKIGDDVKILLDVEKIITPDDLEQAGAS</sequence>
<reference evidence="6 7" key="1">
    <citation type="submission" date="2020-08" db="EMBL/GenBank/DDBJ databases">
        <title>Genomic Encyclopedia of Type Strains, Phase IV (KMG-IV): sequencing the most valuable type-strain genomes for metagenomic binning, comparative biology and taxonomic classification.</title>
        <authorList>
            <person name="Goeker M."/>
        </authorList>
    </citation>
    <scope>NUCLEOTIDE SEQUENCE [LARGE SCALE GENOMIC DNA]</scope>
    <source>
        <strain evidence="6 7">DSM 2461</strain>
    </source>
</reference>
<dbReference type="RefSeq" id="WP_184747721.1">
    <property type="nucleotide sequence ID" value="NZ_JACHGJ010000006.1"/>
</dbReference>
<dbReference type="InterPro" id="IPR036061">
    <property type="entry name" value="CheW-like_dom_sf"/>
</dbReference>
<dbReference type="GO" id="GO:0007165">
    <property type="term" value="P:signal transduction"/>
    <property type="evidence" value="ECO:0007669"/>
    <property type="project" value="InterPro"/>
</dbReference>
<accession>A0A841RBX3</accession>
<evidence type="ECO:0000313" key="7">
    <source>
        <dbReference type="Proteomes" id="UP000587760"/>
    </source>
</evidence>
<evidence type="ECO:0000256" key="1">
    <source>
        <dbReference type="ARBA" id="ARBA00004496"/>
    </source>
</evidence>
<evidence type="ECO:0000256" key="2">
    <source>
        <dbReference type="ARBA" id="ARBA00021483"/>
    </source>
</evidence>
<dbReference type="PANTHER" id="PTHR22617:SF23">
    <property type="entry name" value="CHEMOTAXIS PROTEIN CHEW"/>
    <property type="match status" value="1"/>
</dbReference>
<organism evidence="6 7">
    <name type="scientific">Spirochaeta isovalerica</name>
    <dbReference type="NCBI Taxonomy" id="150"/>
    <lineage>
        <taxon>Bacteria</taxon>
        <taxon>Pseudomonadati</taxon>
        <taxon>Spirochaetota</taxon>
        <taxon>Spirochaetia</taxon>
        <taxon>Spirochaetales</taxon>
        <taxon>Spirochaetaceae</taxon>
        <taxon>Spirochaeta</taxon>
    </lineage>
</organism>
<dbReference type="InterPro" id="IPR039315">
    <property type="entry name" value="CheW"/>
</dbReference>
<comment type="subcellular location">
    <subcellularLocation>
        <location evidence="1">Cytoplasm</location>
    </subcellularLocation>
</comment>
<dbReference type="GO" id="GO:0006935">
    <property type="term" value="P:chemotaxis"/>
    <property type="evidence" value="ECO:0007669"/>
    <property type="project" value="UniProtKB-KW"/>
</dbReference>